<name>A0A392S5G2_9FABA</name>
<dbReference type="EMBL" id="LXQA010320699">
    <property type="protein sequence ID" value="MCI43672.1"/>
    <property type="molecule type" value="Genomic_DNA"/>
</dbReference>
<organism evidence="1 2">
    <name type="scientific">Trifolium medium</name>
    <dbReference type="NCBI Taxonomy" id="97028"/>
    <lineage>
        <taxon>Eukaryota</taxon>
        <taxon>Viridiplantae</taxon>
        <taxon>Streptophyta</taxon>
        <taxon>Embryophyta</taxon>
        <taxon>Tracheophyta</taxon>
        <taxon>Spermatophyta</taxon>
        <taxon>Magnoliopsida</taxon>
        <taxon>eudicotyledons</taxon>
        <taxon>Gunneridae</taxon>
        <taxon>Pentapetalae</taxon>
        <taxon>rosids</taxon>
        <taxon>fabids</taxon>
        <taxon>Fabales</taxon>
        <taxon>Fabaceae</taxon>
        <taxon>Papilionoideae</taxon>
        <taxon>50 kb inversion clade</taxon>
        <taxon>NPAAA clade</taxon>
        <taxon>Hologalegina</taxon>
        <taxon>IRL clade</taxon>
        <taxon>Trifolieae</taxon>
        <taxon>Trifolium</taxon>
    </lineage>
</organism>
<protein>
    <submittedName>
        <fullName evidence="1">Uncharacterized protein</fullName>
    </submittedName>
</protein>
<proteinExistence type="predicted"/>
<sequence length="54" mass="6403">MSTHRDFGTSYTLELHRIKCHRDFAELTIKEFHRRDGFEVASADKIFESTSKEQ</sequence>
<dbReference type="AlphaFoldDB" id="A0A392S5G2"/>
<dbReference type="Proteomes" id="UP000265520">
    <property type="component" value="Unassembled WGS sequence"/>
</dbReference>
<comment type="caution">
    <text evidence="1">The sequence shown here is derived from an EMBL/GenBank/DDBJ whole genome shotgun (WGS) entry which is preliminary data.</text>
</comment>
<evidence type="ECO:0000313" key="1">
    <source>
        <dbReference type="EMBL" id="MCI43672.1"/>
    </source>
</evidence>
<accession>A0A392S5G2</accession>
<reference evidence="1 2" key="1">
    <citation type="journal article" date="2018" name="Front. Plant Sci.">
        <title>Red Clover (Trifolium pratense) and Zigzag Clover (T. medium) - A Picture of Genomic Similarities and Differences.</title>
        <authorList>
            <person name="Dluhosova J."/>
            <person name="Istvanek J."/>
            <person name="Nedelnik J."/>
            <person name="Repkova J."/>
        </authorList>
    </citation>
    <scope>NUCLEOTIDE SEQUENCE [LARGE SCALE GENOMIC DNA]</scope>
    <source>
        <strain evidence="2">cv. 10/8</strain>
        <tissue evidence="1">Leaf</tissue>
    </source>
</reference>
<evidence type="ECO:0000313" key="2">
    <source>
        <dbReference type="Proteomes" id="UP000265520"/>
    </source>
</evidence>
<feature type="non-terminal residue" evidence="1">
    <location>
        <position position="54"/>
    </location>
</feature>
<keyword evidence="2" id="KW-1185">Reference proteome</keyword>